<dbReference type="PROSITE" id="PS50157">
    <property type="entry name" value="ZINC_FINGER_C2H2_2"/>
    <property type="match status" value="2"/>
</dbReference>
<dbReference type="SMART" id="SM00355">
    <property type="entry name" value="ZnF_C2H2"/>
    <property type="match status" value="2"/>
</dbReference>
<keyword evidence="4" id="KW-1185">Reference proteome</keyword>
<reference evidence="3" key="1">
    <citation type="submission" date="2022-07" db="EMBL/GenBank/DDBJ databases">
        <authorList>
            <person name="Trinca V."/>
            <person name="Uliana J.V.C."/>
            <person name="Torres T.T."/>
            <person name="Ward R.J."/>
            <person name="Monesi N."/>
        </authorList>
    </citation>
    <scope>NUCLEOTIDE SEQUENCE</scope>
    <source>
        <strain evidence="3">HSMRA1968</strain>
        <tissue evidence="3">Whole embryos</tissue>
    </source>
</reference>
<comment type="caution">
    <text evidence="3">The sequence shown here is derived from an EMBL/GenBank/DDBJ whole genome shotgun (WGS) entry which is preliminary data.</text>
</comment>
<dbReference type="PROSITE" id="PS00028">
    <property type="entry name" value="ZINC_FINGER_C2H2_1"/>
    <property type="match status" value="2"/>
</dbReference>
<dbReference type="AlphaFoldDB" id="A0A9Q0NDW2"/>
<dbReference type="EMBL" id="WJQU01000001">
    <property type="protein sequence ID" value="KAJ6648525.1"/>
    <property type="molecule type" value="Genomic_DNA"/>
</dbReference>
<dbReference type="GO" id="GO:0008270">
    <property type="term" value="F:zinc ion binding"/>
    <property type="evidence" value="ECO:0007669"/>
    <property type="project" value="UniProtKB-KW"/>
</dbReference>
<feature type="domain" description="C2H2-type" evidence="2">
    <location>
        <begin position="171"/>
        <end position="199"/>
    </location>
</feature>
<keyword evidence="1" id="KW-0862">Zinc</keyword>
<dbReference type="InterPro" id="IPR013087">
    <property type="entry name" value="Znf_C2H2_type"/>
</dbReference>
<keyword evidence="1" id="KW-0479">Metal-binding</keyword>
<evidence type="ECO:0000313" key="4">
    <source>
        <dbReference type="Proteomes" id="UP001151699"/>
    </source>
</evidence>
<proteinExistence type="predicted"/>
<evidence type="ECO:0000259" key="2">
    <source>
        <dbReference type="PROSITE" id="PS50157"/>
    </source>
</evidence>
<dbReference type="Proteomes" id="UP001151699">
    <property type="component" value="Chromosome A"/>
</dbReference>
<keyword evidence="1" id="KW-0863">Zinc-finger</keyword>
<evidence type="ECO:0000256" key="1">
    <source>
        <dbReference type="PROSITE-ProRule" id="PRU00042"/>
    </source>
</evidence>
<evidence type="ECO:0000313" key="3">
    <source>
        <dbReference type="EMBL" id="KAJ6648525.1"/>
    </source>
</evidence>
<accession>A0A9Q0NDW2</accession>
<sequence>MDNYSNNYLINSFGHEFNENFAESYDQHDQHQSKTDYEIPLQSSIFGYDEMGTTHQDANIWNDDQSGYMVYQNYFENQNLTDISDSTNIANSMQLYPNESIEFISNRSSDFENPVMLPFIDNIEAIETPSERSSTQFCCNETNCNKTYASLSGLNNHIKKKHSVTAATASFHCDECNATFMTPQQRTVHKIKEHNGRKCQVAKQKNCIKDTEKNV</sequence>
<protein>
    <recommendedName>
        <fullName evidence="2">C2H2-type domain-containing protein</fullName>
    </recommendedName>
</protein>
<feature type="domain" description="C2H2-type" evidence="2">
    <location>
        <begin position="137"/>
        <end position="163"/>
    </location>
</feature>
<gene>
    <name evidence="3" type="ORF">Bhyg_03755</name>
</gene>
<organism evidence="3 4">
    <name type="scientific">Pseudolycoriella hygida</name>
    <dbReference type="NCBI Taxonomy" id="35572"/>
    <lineage>
        <taxon>Eukaryota</taxon>
        <taxon>Metazoa</taxon>
        <taxon>Ecdysozoa</taxon>
        <taxon>Arthropoda</taxon>
        <taxon>Hexapoda</taxon>
        <taxon>Insecta</taxon>
        <taxon>Pterygota</taxon>
        <taxon>Neoptera</taxon>
        <taxon>Endopterygota</taxon>
        <taxon>Diptera</taxon>
        <taxon>Nematocera</taxon>
        <taxon>Sciaroidea</taxon>
        <taxon>Sciaridae</taxon>
        <taxon>Pseudolycoriella</taxon>
    </lineage>
</organism>
<name>A0A9Q0NDW2_9DIPT</name>
<dbReference type="Gene3D" id="3.30.160.60">
    <property type="entry name" value="Classic Zinc Finger"/>
    <property type="match status" value="1"/>
</dbReference>